<dbReference type="EMBL" id="CM007386">
    <property type="protein sequence ID" value="ONK66780.1"/>
    <property type="molecule type" value="Genomic_DNA"/>
</dbReference>
<dbReference type="InterPro" id="IPR015813">
    <property type="entry name" value="Pyrv/PenolPyrv_kinase-like_dom"/>
</dbReference>
<feature type="domain" description="ABC transporter" evidence="12">
    <location>
        <begin position="96"/>
        <end position="351"/>
    </location>
</feature>
<name>A0A5P1ERX8_ASPOF</name>
<dbReference type="SUPFAM" id="SSF51621">
    <property type="entry name" value="Phosphoenolpyruvate/pyruvate domain"/>
    <property type="match status" value="1"/>
</dbReference>
<evidence type="ECO:0000256" key="10">
    <source>
        <dbReference type="SAM" id="MobiDB-lite"/>
    </source>
</evidence>
<dbReference type="Pfam" id="PF00005">
    <property type="entry name" value="ABC_tran"/>
    <property type="match status" value="1"/>
</dbReference>
<keyword evidence="4 11" id="KW-0812">Transmembrane</keyword>
<keyword evidence="8 11" id="KW-1133">Transmembrane helix</keyword>
<dbReference type="Gene3D" id="3.20.20.60">
    <property type="entry name" value="Phosphoenolpyruvate-binding domains"/>
    <property type="match status" value="2"/>
</dbReference>
<evidence type="ECO:0000256" key="3">
    <source>
        <dbReference type="ARBA" id="ARBA00022448"/>
    </source>
</evidence>
<evidence type="ECO:0000313" key="14">
    <source>
        <dbReference type="Proteomes" id="UP000243459"/>
    </source>
</evidence>
<organism evidence="13 14">
    <name type="scientific">Asparagus officinalis</name>
    <name type="common">Garden asparagus</name>
    <dbReference type="NCBI Taxonomy" id="4686"/>
    <lineage>
        <taxon>Eukaryota</taxon>
        <taxon>Viridiplantae</taxon>
        <taxon>Streptophyta</taxon>
        <taxon>Embryophyta</taxon>
        <taxon>Tracheophyta</taxon>
        <taxon>Spermatophyta</taxon>
        <taxon>Magnoliopsida</taxon>
        <taxon>Liliopsida</taxon>
        <taxon>Asparagales</taxon>
        <taxon>Asparagaceae</taxon>
        <taxon>Asparagoideae</taxon>
        <taxon>Asparagus</taxon>
    </lineage>
</organism>
<evidence type="ECO:0000256" key="9">
    <source>
        <dbReference type="ARBA" id="ARBA00023136"/>
    </source>
</evidence>
<dbReference type="GO" id="GO:0016887">
    <property type="term" value="F:ATP hydrolysis activity"/>
    <property type="evidence" value="ECO:0007669"/>
    <property type="project" value="InterPro"/>
</dbReference>
<dbReference type="InterPro" id="IPR013581">
    <property type="entry name" value="PDR_assoc"/>
</dbReference>
<evidence type="ECO:0000256" key="4">
    <source>
        <dbReference type="ARBA" id="ARBA00022692"/>
    </source>
</evidence>
<dbReference type="PROSITE" id="PS50893">
    <property type="entry name" value="ABC_TRANSPORTER_2"/>
    <property type="match status" value="1"/>
</dbReference>
<dbReference type="Gene3D" id="3.40.50.300">
    <property type="entry name" value="P-loop containing nucleotide triphosphate hydrolases"/>
    <property type="match status" value="1"/>
</dbReference>
<dbReference type="InterPro" id="IPR027417">
    <property type="entry name" value="P-loop_NTPase"/>
</dbReference>
<dbReference type="GO" id="GO:0005524">
    <property type="term" value="F:ATP binding"/>
    <property type="evidence" value="ECO:0007669"/>
    <property type="project" value="UniProtKB-KW"/>
</dbReference>
<evidence type="ECO:0000256" key="5">
    <source>
        <dbReference type="ARBA" id="ARBA00022737"/>
    </source>
</evidence>
<dbReference type="AlphaFoldDB" id="A0A5P1ERX8"/>
<dbReference type="InterPro" id="IPR040442">
    <property type="entry name" value="Pyrv_kinase-like_dom_sf"/>
</dbReference>
<evidence type="ECO:0000256" key="7">
    <source>
        <dbReference type="ARBA" id="ARBA00022840"/>
    </source>
</evidence>
<dbReference type="InterPro" id="IPR003593">
    <property type="entry name" value="AAA+_ATPase"/>
</dbReference>
<feature type="compositionally biased region" description="Low complexity" evidence="10">
    <location>
        <begin position="401"/>
        <end position="418"/>
    </location>
</feature>
<dbReference type="UniPathway" id="UPA00109">
    <property type="reaction ID" value="UER00188"/>
</dbReference>
<evidence type="ECO:0000256" key="6">
    <source>
        <dbReference type="ARBA" id="ARBA00022741"/>
    </source>
</evidence>
<protein>
    <recommendedName>
        <fullName evidence="12">ABC transporter domain-containing protein</fullName>
    </recommendedName>
</protein>
<feature type="region of interest" description="Disordered" evidence="10">
    <location>
        <begin position="397"/>
        <end position="421"/>
    </location>
</feature>
<keyword evidence="9 11" id="KW-0472">Membrane</keyword>
<dbReference type="CDD" id="cd03232">
    <property type="entry name" value="ABCG_PDR_domain2"/>
    <property type="match status" value="1"/>
</dbReference>
<dbReference type="SMART" id="SM00382">
    <property type="entry name" value="AAA"/>
    <property type="match status" value="1"/>
</dbReference>
<comment type="similarity">
    <text evidence="2">Belongs to the ABC transporter superfamily. ABCG family. PDR (TC 3.A.1.205) subfamily.</text>
</comment>
<dbReference type="InterPro" id="IPR015793">
    <property type="entry name" value="Pyrv_Knase_brl"/>
</dbReference>
<keyword evidence="6" id="KW-0547">Nucleotide-binding</keyword>
<dbReference type="GO" id="GO:0030955">
    <property type="term" value="F:potassium ion binding"/>
    <property type="evidence" value="ECO:0007669"/>
    <property type="project" value="InterPro"/>
</dbReference>
<dbReference type="Pfam" id="PF00224">
    <property type="entry name" value="PK"/>
    <property type="match status" value="2"/>
</dbReference>
<evidence type="ECO:0000256" key="1">
    <source>
        <dbReference type="ARBA" id="ARBA00004141"/>
    </source>
</evidence>
<feature type="transmembrane region" description="Helical" evidence="11">
    <location>
        <begin position="20"/>
        <end position="45"/>
    </location>
</feature>
<keyword evidence="3" id="KW-0813">Transport</keyword>
<dbReference type="InterPro" id="IPR034003">
    <property type="entry name" value="ABCG_PDR_2"/>
</dbReference>
<accession>A0A5P1ERX8</accession>
<keyword evidence="5" id="KW-0677">Repeat</keyword>
<dbReference type="InterPro" id="IPR011037">
    <property type="entry name" value="Pyrv_Knase-like_insert_dom_sf"/>
</dbReference>
<dbReference type="GO" id="GO:0016020">
    <property type="term" value="C:membrane"/>
    <property type="evidence" value="ECO:0007669"/>
    <property type="project" value="UniProtKB-SubCell"/>
</dbReference>
<dbReference type="Pfam" id="PF08370">
    <property type="entry name" value="PDR_assoc"/>
    <property type="match status" value="1"/>
</dbReference>
<feature type="compositionally biased region" description="Polar residues" evidence="10">
    <location>
        <begin position="65"/>
        <end position="82"/>
    </location>
</feature>
<dbReference type="Gramene" id="ONK66780">
    <property type="protein sequence ID" value="ONK66780"/>
    <property type="gene ID" value="A4U43_C06F11890"/>
</dbReference>
<dbReference type="InterPro" id="IPR003439">
    <property type="entry name" value="ABC_transporter-like_ATP-bd"/>
</dbReference>
<dbReference type="SUPFAM" id="SSF52540">
    <property type="entry name" value="P-loop containing nucleoside triphosphate hydrolases"/>
    <property type="match status" value="1"/>
</dbReference>
<keyword evidence="7" id="KW-0067">ATP-binding</keyword>
<dbReference type="GO" id="GO:0000287">
    <property type="term" value="F:magnesium ion binding"/>
    <property type="evidence" value="ECO:0007669"/>
    <property type="project" value="InterPro"/>
</dbReference>
<dbReference type="GO" id="GO:0004743">
    <property type="term" value="F:pyruvate kinase activity"/>
    <property type="evidence" value="ECO:0007669"/>
    <property type="project" value="InterPro"/>
</dbReference>
<evidence type="ECO:0000259" key="12">
    <source>
        <dbReference type="PROSITE" id="PS50893"/>
    </source>
</evidence>
<dbReference type="SUPFAM" id="SSF50800">
    <property type="entry name" value="PK beta-barrel domain-like"/>
    <property type="match status" value="1"/>
</dbReference>
<dbReference type="PANTHER" id="PTHR48040">
    <property type="entry name" value="PLEIOTROPIC DRUG RESISTANCE PROTEIN 1-LIKE ISOFORM X1"/>
    <property type="match status" value="1"/>
</dbReference>
<keyword evidence="14" id="KW-1185">Reference proteome</keyword>
<reference evidence="14" key="1">
    <citation type="journal article" date="2017" name="Nat. Commun.">
        <title>The asparagus genome sheds light on the origin and evolution of a young Y chromosome.</title>
        <authorList>
            <person name="Harkess A."/>
            <person name="Zhou J."/>
            <person name="Xu C."/>
            <person name="Bowers J.E."/>
            <person name="Van der Hulst R."/>
            <person name="Ayyampalayam S."/>
            <person name="Mercati F."/>
            <person name="Riccardi P."/>
            <person name="McKain M.R."/>
            <person name="Kakrana A."/>
            <person name="Tang H."/>
            <person name="Ray J."/>
            <person name="Groenendijk J."/>
            <person name="Arikit S."/>
            <person name="Mathioni S.M."/>
            <person name="Nakano M."/>
            <person name="Shan H."/>
            <person name="Telgmann-Rauber A."/>
            <person name="Kanno A."/>
            <person name="Yue Z."/>
            <person name="Chen H."/>
            <person name="Li W."/>
            <person name="Chen Y."/>
            <person name="Xu X."/>
            <person name="Zhang Y."/>
            <person name="Luo S."/>
            <person name="Chen H."/>
            <person name="Gao J."/>
            <person name="Mao Z."/>
            <person name="Pires J.C."/>
            <person name="Luo M."/>
            <person name="Kudrna D."/>
            <person name="Wing R.A."/>
            <person name="Meyers B.C."/>
            <person name="Yi K."/>
            <person name="Kong H."/>
            <person name="Lavrijsen P."/>
            <person name="Sunseri F."/>
            <person name="Falavigna A."/>
            <person name="Ye Y."/>
            <person name="Leebens-Mack J.H."/>
            <person name="Chen G."/>
        </authorList>
    </citation>
    <scope>NUCLEOTIDE SEQUENCE [LARGE SCALE GENOMIC DNA]</scope>
    <source>
        <strain evidence="14">cv. DH0086</strain>
    </source>
</reference>
<evidence type="ECO:0000256" key="2">
    <source>
        <dbReference type="ARBA" id="ARBA00006012"/>
    </source>
</evidence>
<evidence type="ECO:0000256" key="8">
    <source>
        <dbReference type="ARBA" id="ARBA00022989"/>
    </source>
</evidence>
<gene>
    <name evidence="13" type="ORF">A4U43_C06F11890</name>
</gene>
<comment type="subcellular location">
    <subcellularLocation>
        <location evidence="1">Membrane</location>
        <topology evidence="1">Multi-pass membrane protein</topology>
    </subcellularLocation>
</comment>
<proteinExistence type="inferred from homology"/>
<evidence type="ECO:0000313" key="13">
    <source>
        <dbReference type="EMBL" id="ONK66780.1"/>
    </source>
</evidence>
<dbReference type="PANTHER" id="PTHR48040:SF35">
    <property type="entry name" value="ABC TRANSPORTER G FAMILY MEMBER 39-LIKE"/>
    <property type="match status" value="1"/>
</dbReference>
<dbReference type="FunFam" id="3.40.50.300:FF:000059">
    <property type="entry name" value="ABC transporter G family member 40"/>
    <property type="match status" value="1"/>
</dbReference>
<sequence>METLGVRVLEDHGICPEAKWYWIGVGALLGYIFLNSLFTVPLTYLSPYGKAQQAMSEETLKEKNANTTGEISEPSSRENNPNIKKGMVLPFAPLSVTFEDIRYSVDMPQEMKAQNGDQARLELLKFVSGSFRPGVLTALMGVSGAGKTTLLDVLAGRKTGGYIEGNICINGYPKKQETFARVSGYCEQNDIHSPHVTVYESLVYSSWLRLPPEVNSETRKMFIEEVMELVELKPLREALVGLPGVNGLSTEQRKRLNIAVELVANPSIIFMDEPTSGLHARAAAIVMRTMRNTVDTGRTVVCTIHQPSINIFEAFDEGNHTCNLQDLRSKSEHQLSSFLHGHFSSSLNLGYHPLQLQLRSKKSLHNYLKLFAKLQENDDPKSNDWKPCKETLHAATHEFESNPSSQKSSSSPSTLNSQLDEDSKCQSIAKEDLCQYPFDYELYLDKLKAVLLHVLAAGQWNAPRLKMCDRKYLVSSTNLIHYLALRSLDVQQLTDGLSSIGLMNLDGVNSHVLASINSCISLLVKQAPKYCSAELNVLDASFGVTCEENQKVMETGLMRKRASMHATELLGTVCNKKEVHIMVTVGKEAIAKQQLLPDLLKAGADIIRINSAHDDSSVWSEIIRQAKHSSQMLEKPCRILMDLAGPKLRTGFLNKGPSVMKISPKKDVSGNVIVPAQVWLSYSGCDPPSHISPEAVLYVESERFLHKLEVGSIIRFVDARGKNRSLKVCKKHSVFAGYGYTVEVSRTAYIASGTRLRIERKKGKDSVGRIVNVPSTEQFIRLRVGDLLTIYRDSCSSISNIGSSSSLALKITCDSGRLFDSVKPGEPIAFDDGKIWGVIRGVNSSEIVVSITHARPNGSKLGSGKSINIPESSMQFEGLTSKDLQDLEFVASNADMVGISFIRNTSDIDIVMQELARKKLHNLGVVLKIETRDAFEKLPLLLLQAMRFPNPLGVMIARGDLAVECGWDQMASIQEEILSICAAAHIPVIWATQVMESLVGHQCMDLS</sequence>
<dbReference type="Proteomes" id="UP000243459">
    <property type="component" value="Chromosome 6"/>
</dbReference>
<evidence type="ECO:0000256" key="11">
    <source>
        <dbReference type="SAM" id="Phobius"/>
    </source>
</evidence>
<feature type="region of interest" description="Disordered" evidence="10">
    <location>
        <begin position="56"/>
        <end position="82"/>
    </location>
</feature>